<dbReference type="Proteomes" id="UP000236268">
    <property type="component" value="Unassembled WGS sequence"/>
</dbReference>
<comment type="caution">
    <text evidence="2">The sequence shown here is derived from an EMBL/GenBank/DDBJ whole genome shotgun (WGS) entry which is preliminary data.</text>
</comment>
<geneLocation type="plasmid" evidence="2">
    <name>p29unnamed</name>
</geneLocation>
<keyword evidence="2" id="KW-0614">Plasmid</keyword>
<evidence type="ECO:0000313" key="3">
    <source>
        <dbReference type="Proteomes" id="UP000236268"/>
    </source>
</evidence>
<dbReference type="AlphaFoldDB" id="A0A2K1FSE8"/>
<dbReference type="EMBL" id="POWG01000049">
    <property type="protein sequence ID" value="PNQ95453.1"/>
    <property type="molecule type" value="Genomic_DNA"/>
</dbReference>
<organism evidence="2 3">
    <name type="scientific">Azospirillum argentinense</name>
    <dbReference type="NCBI Taxonomy" id="2970906"/>
    <lineage>
        <taxon>Bacteria</taxon>
        <taxon>Pseudomonadati</taxon>
        <taxon>Pseudomonadota</taxon>
        <taxon>Alphaproteobacteria</taxon>
        <taxon>Rhodospirillales</taxon>
        <taxon>Azospirillaceae</taxon>
        <taxon>Azospirillum</taxon>
    </lineage>
</organism>
<proteinExistence type="predicted"/>
<feature type="region of interest" description="Disordered" evidence="1">
    <location>
        <begin position="1"/>
        <end position="28"/>
    </location>
</feature>
<evidence type="ECO:0000313" key="2">
    <source>
        <dbReference type="EMBL" id="PNQ95453.1"/>
    </source>
</evidence>
<gene>
    <name evidence="2" type="ORF">C1S70_28940</name>
</gene>
<name>A0A2K1FSE8_9PROT</name>
<accession>A0A2K1FSE8</accession>
<sequence length="67" mass="7408">MTPPGDGSHPSDRSKGRSYGKLHPQTGSARVGIWNIRATVPFLRPNRTKANRTYARKPVPEEVEAIP</sequence>
<reference evidence="2 3" key="1">
    <citation type="submission" date="2018-01" db="EMBL/GenBank/DDBJ databases">
        <title>Whole genome sequence of Azospirillum brasilense REC3 isolated from strawberry roots.</title>
        <authorList>
            <person name="Fontana C.A."/>
            <person name="Salazar S.M."/>
            <person name="Bassi D."/>
            <person name="Puglisi E."/>
            <person name="Lovaisa N.C."/>
            <person name="Toffoli L.M."/>
            <person name="Pedraza R."/>
            <person name="Cocconcelli P.S."/>
        </authorList>
    </citation>
    <scope>NUCLEOTIDE SEQUENCE [LARGE SCALE GENOMIC DNA]</scope>
    <source>
        <strain evidence="2 3">REC3</strain>
        <plasmid evidence="2">p29unnamed</plasmid>
    </source>
</reference>
<protein>
    <submittedName>
        <fullName evidence="2">Uncharacterized protein</fullName>
    </submittedName>
</protein>
<evidence type="ECO:0000256" key="1">
    <source>
        <dbReference type="SAM" id="MobiDB-lite"/>
    </source>
</evidence>